<proteinExistence type="predicted"/>
<evidence type="ECO:0000313" key="1">
    <source>
        <dbReference type="EMBL" id="GAA3381160.1"/>
    </source>
</evidence>
<sequence length="78" mass="8503">MFMVWTTTPEASRSVAAGLAVLAWTFLSAFAMRGLTLRRRVVAGRPAKVTVKPEIYVPVQPPAPAAEQHPHSGCPFRD</sequence>
<name>A0ABP6SP14_9ACTN</name>
<reference evidence="2" key="1">
    <citation type="journal article" date="2019" name="Int. J. Syst. Evol. Microbiol.">
        <title>The Global Catalogue of Microorganisms (GCM) 10K type strain sequencing project: providing services to taxonomists for standard genome sequencing and annotation.</title>
        <authorList>
            <consortium name="The Broad Institute Genomics Platform"/>
            <consortium name="The Broad Institute Genome Sequencing Center for Infectious Disease"/>
            <person name="Wu L."/>
            <person name="Ma J."/>
        </authorList>
    </citation>
    <scope>NUCLEOTIDE SEQUENCE [LARGE SCALE GENOMIC DNA]</scope>
    <source>
        <strain evidence="2">JCM 9651</strain>
    </source>
</reference>
<protein>
    <recommendedName>
        <fullName evidence="3">Secreted protein</fullName>
    </recommendedName>
</protein>
<comment type="caution">
    <text evidence="1">The sequence shown here is derived from an EMBL/GenBank/DDBJ whole genome shotgun (WGS) entry which is preliminary data.</text>
</comment>
<keyword evidence="2" id="KW-1185">Reference proteome</keyword>
<evidence type="ECO:0000313" key="2">
    <source>
        <dbReference type="Proteomes" id="UP001499990"/>
    </source>
</evidence>
<gene>
    <name evidence="1" type="ORF">GCM10020367_71350</name>
</gene>
<accession>A0ABP6SP14</accession>
<organism evidence="1 2">
    <name type="scientific">Streptomyces sannanensis</name>
    <dbReference type="NCBI Taxonomy" id="285536"/>
    <lineage>
        <taxon>Bacteria</taxon>
        <taxon>Bacillati</taxon>
        <taxon>Actinomycetota</taxon>
        <taxon>Actinomycetes</taxon>
        <taxon>Kitasatosporales</taxon>
        <taxon>Streptomycetaceae</taxon>
        <taxon>Streptomyces</taxon>
    </lineage>
</organism>
<dbReference type="EMBL" id="BAAAYL010000003">
    <property type="protein sequence ID" value="GAA3381160.1"/>
    <property type="molecule type" value="Genomic_DNA"/>
</dbReference>
<dbReference type="Proteomes" id="UP001499990">
    <property type="component" value="Unassembled WGS sequence"/>
</dbReference>
<evidence type="ECO:0008006" key="3">
    <source>
        <dbReference type="Google" id="ProtNLM"/>
    </source>
</evidence>